<evidence type="ECO:0000256" key="2">
    <source>
        <dbReference type="ARBA" id="ARBA00022927"/>
    </source>
</evidence>
<proteinExistence type="predicted"/>
<dbReference type="PANTHER" id="PTHR34982">
    <property type="entry name" value="YOP PROTEINS TRANSLOCATION PROTEIN L"/>
    <property type="match status" value="1"/>
</dbReference>
<name>A0A255YW59_9PROT</name>
<comment type="caution">
    <text evidence="5">The sequence shown here is derived from an EMBL/GenBank/DDBJ whole genome shotgun (WGS) entry which is preliminary data.</text>
</comment>
<dbReference type="PANTHER" id="PTHR34982:SF1">
    <property type="entry name" value="FLAGELLAR ASSEMBLY PROTEIN FLIH"/>
    <property type="match status" value="1"/>
</dbReference>
<organism evidence="5 6">
    <name type="scientific">Niveispirillum lacus</name>
    <dbReference type="NCBI Taxonomy" id="1981099"/>
    <lineage>
        <taxon>Bacteria</taxon>
        <taxon>Pseudomonadati</taxon>
        <taxon>Pseudomonadota</taxon>
        <taxon>Alphaproteobacteria</taxon>
        <taxon>Rhodospirillales</taxon>
        <taxon>Azospirillaceae</taxon>
        <taxon>Niveispirillum</taxon>
    </lineage>
</organism>
<evidence type="ECO:0000256" key="3">
    <source>
        <dbReference type="SAM" id="Coils"/>
    </source>
</evidence>
<evidence type="ECO:0000256" key="1">
    <source>
        <dbReference type="ARBA" id="ARBA00022448"/>
    </source>
</evidence>
<evidence type="ECO:0000256" key="4">
    <source>
        <dbReference type="SAM" id="MobiDB-lite"/>
    </source>
</evidence>
<sequence>MATIQKFLFEQDFEDGFGNPAGKAAGSAPPPEPEPELPPAPPPPPPPPTFSLEQLQQQVRLAKEQARAAALTEGIAQGKEQAETQDQQELAAALRAVENSLKQLVNVQNQQAQLRQQNTSRIALAIFRKLWPGLVERQGLTEMEGVIAAFLEELVEEPKLVFRVHERWFDELRGRIGDMALRHGFGGQVTVLADPKLGEMDVKVDWAAGGAEREVGRLWADIERLAGNLLADFPGGPEQLGAANRREVAL</sequence>
<feature type="compositionally biased region" description="Pro residues" evidence="4">
    <location>
        <begin position="28"/>
        <end position="49"/>
    </location>
</feature>
<keyword evidence="1" id="KW-0813">Transport</keyword>
<evidence type="ECO:0000313" key="5">
    <source>
        <dbReference type="EMBL" id="OYQ33473.1"/>
    </source>
</evidence>
<dbReference type="GO" id="GO:0005829">
    <property type="term" value="C:cytosol"/>
    <property type="evidence" value="ECO:0007669"/>
    <property type="project" value="TreeGrafter"/>
</dbReference>
<keyword evidence="3" id="KW-0175">Coiled coil</keyword>
<dbReference type="RefSeq" id="WP_094456917.1">
    <property type="nucleotide sequence ID" value="NZ_NOXU01000030.1"/>
</dbReference>
<evidence type="ECO:0000313" key="6">
    <source>
        <dbReference type="Proteomes" id="UP000216998"/>
    </source>
</evidence>
<feature type="region of interest" description="Disordered" evidence="4">
    <location>
        <begin position="1"/>
        <end position="51"/>
    </location>
</feature>
<dbReference type="OrthoDB" id="7304298at2"/>
<protein>
    <submittedName>
        <fullName evidence="5">Uncharacterized protein</fullName>
    </submittedName>
</protein>
<dbReference type="AlphaFoldDB" id="A0A255YW59"/>
<keyword evidence="6" id="KW-1185">Reference proteome</keyword>
<feature type="coiled-coil region" evidence="3">
    <location>
        <begin position="52"/>
        <end position="117"/>
    </location>
</feature>
<dbReference type="InterPro" id="IPR051472">
    <property type="entry name" value="T3SS_Stator/FliH"/>
</dbReference>
<gene>
    <name evidence="5" type="ORF">CHU95_13815</name>
</gene>
<dbReference type="Proteomes" id="UP000216998">
    <property type="component" value="Unassembled WGS sequence"/>
</dbReference>
<accession>A0A255YW59</accession>
<dbReference type="GO" id="GO:0015031">
    <property type="term" value="P:protein transport"/>
    <property type="evidence" value="ECO:0007669"/>
    <property type="project" value="UniProtKB-KW"/>
</dbReference>
<reference evidence="5 6" key="1">
    <citation type="submission" date="2017-07" db="EMBL/GenBank/DDBJ databases">
        <title>Niveispirillum cyanobacteriorum sp. nov., isolated from cyanobacterial aggregates in a eutrophic lake.</title>
        <authorList>
            <person name="Cai H."/>
        </authorList>
    </citation>
    <scope>NUCLEOTIDE SEQUENCE [LARGE SCALE GENOMIC DNA]</scope>
    <source>
        <strain evidence="6">TH1-14</strain>
    </source>
</reference>
<dbReference type="EMBL" id="NOXU01000030">
    <property type="protein sequence ID" value="OYQ33473.1"/>
    <property type="molecule type" value="Genomic_DNA"/>
</dbReference>
<keyword evidence="2" id="KW-0653">Protein transport</keyword>